<dbReference type="GO" id="GO:0004590">
    <property type="term" value="F:orotidine-5'-phosphate decarboxylase activity"/>
    <property type="evidence" value="ECO:0007669"/>
    <property type="project" value="UniProtKB-UniRule"/>
</dbReference>
<dbReference type="InterPro" id="IPR001754">
    <property type="entry name" value="OMPdeCOase_dom"/>
</dbReference>
<dbReference type="Gene3D" id="3.20.20.70">
    <property type="entry name" value="Aldolase class I"/>
    <property type="match status" value="1"/>
</dbReference>
<evidence type="ECO:0000256" key="1">
    <source>
        <dbReference type="ARBA" id="ARBA00004861"/>
    </source>
</evidence>
<evidence type="ECO:0000256" key="6">
    <source>
        <dbReference type="ARBA" id="ARBA00049157"/>
    </source>
</evidence>
<reference evidence="10" key="1">
    <citation type="submission" date="2017-09" db="EMBL/GenBank/DDBJ databases">
        <title>Depth-based differentiation of microbial function through sediment-hosted aquifers and enrichment of novel symbionts in the deep terrestrial subsurface.</title>
        <authorList>
            <person name="Probst A.J."/>
            <person name="Ladd B."/>
            <person name="Jarett J.K."/>
            <person name="Geller-Mcgrath D.E."/>
            <person name="Sieber C.M.K."/>
            <person name="Emerson J.B."/>
            <person name="Anantharaman K."/>
            <person name="Thomas B.C."/>
            <person name="Malmstrom R."/>
            <person name="Stieglmeier M."/>
            <person name="Klingl A."/>
            <person name="Woyke T."/>
            <person name="Ryan C.M."/>
            <person name="Banfield J.F."/>
        </authorList>
    </citation>
    <scope>NUCLEOTIDE SEQUENCE [LARGE SCALE GENOMIC DNA]</scope>
</reference>
<sequence length="265" mass="29748">MTFLKKLDAIINNNESLLCVGLDSDIDKIPHKFNNLENPQFEFNKFIINQTFNYVCAYKPNTAFYEAKGTVGIEQLKLTLDYLHDNCPQIPVILDAKRGDIGNTNQGYINFAYNYLEVDAITLHPYLGFEAIQPFLDIKEKGSIILCKTSNPGGGEFQDLRIDGIELYKIIAKKAAILFKKHANILLVLGATYTLEIAIVREIIGDMTLLVPGIGAQGGDVKKTVLAGLNSKKKGIIINSSRDIIFSENPEYEVRKLRDEINLYR</sequence>
<dbReference type="EMBL" id="PFOD01000049">
    <property type="protein sequence ID" value="PIZ65434.1"/>
    <property type="molecule type" value="Genomic_DNA"/>
</dbReference>
<keyword evidence="5" id="KW-0456">Lyase</keyword>
<evidence type="ECO:0000256" key="5">
    <source>
        <dbReference type="ARBA" id="ARBA00023239"/>
    </source>
</evidence>
<evidence type="ECO:0000256" key="2">
    <source>
        <dbReference type="ARBA" id="ARBA00008847"/>
    </source>
</evidence>
<dbReference type="EC" id="4.1.1.23" evidence="7"/>
<keyword evidence="3" id="KW-0210">Decarboxylase</keyword>
<dbReference type="PANTHER" id="PTHR43375:SF1">
    <property type="entry name" value="OROTIDINE 5'-PHOSPHATE DECARBOXYLASE"/>
    <property type="match status" value="1"/>
</dbReference>
<dbReference type="GO" id="GO:0006207">
    <property type="term" value="P:'de novo' pyrimidine nucleobase biosynthetic process"/>
    <property type="evidence" value="ECO:0007669"/>
    <property type="project" value="InterPro"/>
</dbReference>
<keyword evidence="4" id="KW-0665">Pyrimidine biosynthesis</keyword>
<proteinExistence type="inferred from homology"/>
<dbReference type="InterPro" id="IPR011995">
    <property type="entry name" value="OMPdecase_type-2"/>
</dbReference>
<comment type="catalytic activity">
    <reaction evidence="6">
        <text>orotidine 5'-phosphate + H(+) = UMP + CO2</text>
        <dbReference type="Rhea" id="RHEA:11596"/>
        <dbReference type="ChEBI" id="CHEBI:15378"/>
        <dbReference type="ChEBI" id="CHEBI:16526"/>
        <dbReference type="ChEBI" id="CHEBI:57538"/>
        <dbReference type="ChEBI" id="CHEBI:57865"/>
        <dbReference type="EC" id="4.1.1.23"/>
    </reaction>
</comment>
<comment type="similarity">
    <text evidence="2">Belongs to the OMP decarboxylase family. Type 2 subfamily.</text>
</comment>
<comment type="caution">
    <text evidence="9">The sequence shown here is derived from an EMBL/GenBank/DDBJ whole genome shotgun (WGS) entry which is preliminary data.</text>
</comment>
<evidence type="ECO:0000259" key="8">
    <source>
        <dbReference type="SMART" id="SM00934"/>
    </source>
</evidence>
<gene>
    <name evidence="9" type="primary">pyrF</name>
    <name evidence="9" type="ORF">COY14_02355</name>
</gene>
<feature type="domain" description="Orotidine 5'-phosphate decarboxylase" evidence="8">
    <location>
        <begin position="17"/>
        <end position="257"/>
    </location>
</feature>
<dbReference type="AlphaFoldDB" id="A0A2M7U4K0"/>
<dbReference type="SUPFAM" id="SSF51366">
    <property type="entry name" value="Ribulose-phoshate binding barrel"/>
    <property type="match status" value="1"/>
</dbReference>
<dbReference type="SMART" id="SM00934">
    <property type="entry name" value="OMPdecase"/>
    <property type="match status" value="1"/>
</dbReference>
<name>A0A2M7U4K0_9BACT</name>
<evidence type="ECO:0000256" key="4">
    <source>
        <dbReference type="ARBA" id="ARBA00022975"/>
    </source>
</evidence>
<protein>
    <recommendedName>
        <fullName evidence="7">Orotidine-5'-phosphate decarboxylase</fullName>
        <ecNumber evidence="7">4.1.1.23</ecNumber>
    </recommendedName>
</protein>
<dbReference type="NCBIfam" id="TIGR02127">
    <property type="entry name" value="pyrF_sub2"/>
    <property type="match status" value="1"/>
</dbReference>
<dbReference type="UniPathway" id="UPA00070">
    <property type="reaction ID" value="UER00120"/>
</dbReference>
<dbReference type="PANTHER" id="PTHR43375">
    <property type="entry name" value="OROTIDINE 5'-PHOSPHATE DECARBOXYLASE"/>
    <property type="match status" value="1"/>
</dbReference>
<accession>A0A2M7U4K0</accession>
<comment type="pathway">
    <text evidence="1">Pyrimidine metabolism; UMP biosynthesis via de novo pathway; UMP from orotate: step 2/2.</text>
</comment>
<evidence type="ECO:0000313" key="10">
    <source>
        <dbReference type="Proteomes" id="UP000230027"/>
    </source>
</evidence>
<evidence type="ECO:0000256" key="7">
    <source>
        <dbReference type="NCBIfam" id="TIGR02127"/>
    </source>
</evidence>
<dbReference type="Proteomes" id="UP000230027">
    <property type="component" value="Unassembled WGS sequence"/>
</dbReference>
<dbReference type="CDD" id="cd04725">
    <property type="entry name" value="OMP_decarboxylase_like"/>
    <property type="match status" value="1"/>
</dbReference>
<dbReference type="InterPro" id="IPR011060">
    <property type="entry name" value="RibuloseP-bd_barrel"/>
</dbReference>
<dbReference type="GO" id="GO:0044205">
    <property type="term" value="P:'de novo' UMP biosynthetic process"/>
    <property type="evidence" value="ECO:0007669"/>
    <property type="project" value="UniProtKB-UniPathway"/>
</dbReference>
<evidence type="ECO:0000313" key="9">
    <source>
        <dbReference type="EMBL" id="PIZ65434.1"/>
    </source>
</evidence>
<organism evidence="9 10">
    <name type="scientific">Candidatus Roizmanbacteria bacterium CG_4_10_14_0_2_um_filter_36_9</name>
    <dbReference type="NCBI Taxonomy" id="1974823"/>
    <lineage>
        <taxon>Bacteria</taxon>
        <taxon>Candidatus Roizmaniibacteriota</taxon>
    </lineage>
</organism>
<dbReference type="InterPro" id="IPR013785">
    <property type="entry name" value="Aldolase_TIM"/>
</dbReference>
<evidence type="ECO:0000256" key="3">
    <source>
        <dbReference type="ARBA" id="ARBA00022793"/>
    </source>
</evidence>
<dbReference type="Pfam" id="PF00215">
    <property type="entry name" value="OMPdecase"/>
    <property type="match status" value="1"/>
</dbReference>